<proteinExistence type="predicted"/>
<accession>A0ACC1BR61</accession>
<protein>
    <submittedName>
        <fullName evidence="1">Uncharacterized protein</fullName>
    </submittedName>
</protein>
<dbReference type="EMBL" id="CM047899">
    <property type="protein sequence ID" value="KAJ0101440.1"/>
    <property type="molecule type" value="Genomic_DNA"/>
</dbReference>
<sequence>MLKKALQNAPPARDFMEALRAAHLRTGLPGLVAEVEIAQANENGGAACLSVLTDEKYFKGSFENLEAIRRAGVKLSSNACQFCSPLLCKEFIKDAWQIYYARTKGADAVLLIAAVFPHLDIRYMIKVHDETELDLVLGIEGIKLIGTIVTLVLVGVSIVKQSDPAEGIAGLFDIVKFGSAVHAGLILSGFPFLL</sequence>
<organism evidence="1 2">
    <name type="scientific">Pistacia atlantica</name>
    <dbReference type="NCBI Taxonomy" id="434234"/>
    <lineage>
        <taxon>Eukaryota</taxon>
        <taxon>Viridiplantae</taxon>
        <taxon>Streptophyta</taxon>
        <taxon>Embryophyta</taxon>
        <taxon>Tracheophyta</taxon>
        <taxon>Spermatophyta</taxon>
        <taxon>Magnoliopsida</taxon>
        <taxon>eudicotyledons</taxon>
        <taxon>Gunneridae</taxon>
        <taxon>Pentapetalae</taxon>
        <taxon>rosids</taxon>
        <taxon>malvids</taxon>
        <taxon>Sapindales</taxon>
        <taxon>Anacardiaceae</taxon>
        <taxon>Pistacia</taxon>
    </lineage>
</organism>
<name>A0ACC1BR61_9ROSI</name>
<reference evidence="2" key="1">
    <citation type="journal article" date="2023" name="G3 (Bethesda)">
        <title>Genome assembly and association tests identify interacting loci associated with vigor, precocity, and sex in interspecific pistachio rootstocks.</title>
        <authorList>
            <person name="Palmer W."/>
            <person name="Jacygrad E."/>
            <person name="Sagayaradj S."/>
            <person name="Cavanaugh K."/>
            <person name="Han R."/>
            <person name="Bertier L."/>
            <person name="Beede B."/>
            <person name="Kafkas S."/>
            <person name="Golino D."/>
            <person name="Preece J."/>
            <person name="Michelmore R."/>
        </authorList>
    </citation>
    <scope>NUCLEOTIDE SEQUENCE [LARGE SCALE GENOMIC DNA]</scope>
</reference>
<keyword evidence="2" id="KW-1185">Reference proteome</keyword>
<evidence type="ECO:0000313" key="1">
    <source>
        <dbReference type="EMBL" id="KAJ0101440.1"/>
    </source>
</evidence>
<gene>
    <name evidence="1" type="ORF">Patl1_05489</name>
</gene>
<evidence type="ECO:0000313" key="2">
    <source>
        <dbReference type="Proteomes" id="UP001164250"/>
    </source>
</evidence>
<comment type="caution">
    <text evidence="1">The sequence shown here is derived from an EMBL/GenBank/DDBJ whole genome shotgun (WGS) entry which is preliminary data.</text>
</comment>
<dbReference type="Proteomes" id="UP001164250">
    <property type="component" value="Chromosome 3"/>
</dbReference>